<dbReference type="SUPFAM" id="SSF57938">
    <property type="entry name" value="DnaJ/Hsp40 cysteine-rich domain"/>
    <property type="match status" value="3"/>
</dbReference>
<feature type="domain" description="HNH nuclease" evidence="1">
    <location>
        <begin position="89"/>
        <end position="140"/>
    </location>
</feature>
<keyword evidence="3" id="KW-1185">Reference proteome</keyword>
<gene>
    <name evidence="2" type="ORF">ATI61_105500</name>
</gene>
<evidence type="ECO:0000313" key="3">
    <source>
        <dbReference type="Proteomes" id="UP000256345"/>
    </source>
</evidence>
<dbReference type="Pfam" id="PF13391">
    <property type="entry name" value="HNH_2"/>
    <property type="match status" value="1"/>
</dbReference>
<dbReference type="PANTHER" id="PTHR15852:SF54">
    <property type="entry name" value="PROTEIN SSUH2 HOMOLOG"/>
    <property type="match status" value="1"/>
</dbReference>
<proteinExistence type="predicted"/>
<dbReference type="EMBL" id="QUMU01000005">
    <property type="protein sequence ID" value="REG32172.1"/>
    <property type="molecule type" value="Genomic_DNA"/>
</dbReference>
<organism evidence="2 3">
    <name type="scientific">Archangium gephyra</name>
    <dbReference type="NCBI Taxonomy" id="48"/>
    <lineage>
        <taxon>Bacteria</taxon>
        <taxon>Pseudomonadati</taxon>
        <taxon>Myxococcota</taxon>
        <taxon>Myxococcia</taxon>
        <taxon>Myxococcales</taxon>
        <taxon>Cystobacterineae</taxon>
        <taxon>Archangiaceae</taxon>
        <taxon>Archangium</taxon>
    </lineage>
</organism>
<name>A0ABX9K2N8_9BACT</name>
<accession>A0ABX9K2N8</accession>
<dbReference type="Gene3D" id="6.20.20.10">
    <property type="match status" value="4"/>
</dbReference>
<evidence type="ECO:0000259" key="1">
    <source>
        <dbReference type="SMART" id="SM00507"/>
    </source>
</evidence>
<dbReference type="RefSeq" id="WP_116120218.1">
    <property type="nucleotide sequence ID" value="NZ_CP011509.1"/>
</dbReference>
<dbReference type="Proteomes" id="UP000256345">
    <property type="component" value="Unassembled WGS sequence"/>
</dbReference>
<dbReference type="InterPro" id="IPR003615">
    <property type="entry name" value="HNH_nuc"/>
</dbReference>
<evidence type="ECO:0000313" key="2">
    <source>
        <dbReference type="EMBL" id="REG32172.1"/>
    </source>
</evidence>
<keyword evidence="2" id="KW-0540">Nuclease</keyword>
<dbReference type="SMART" id="SM00507">
    <property type="entry name" value="HNHc"/>
    <property type="match status" value="1"/>
</dbReference>
<reference evidence="2 3" key="1">
    <citation type="submission" date="2018-08" db="EMBL/GenBank/DDBJ databases">
        <title>Genomic Encyclopedia of Archaeal and Bacterial Type Strains, Phase II (KMG-II): from individual species to whole genera.</title>
        <authorList>
            <person name="Goeker M."/>
        </authorList>
    </citation>
    <scope>NUCLEOTIDE SEQUENCE [LARGE SCALE GENOMIC DNA]</scope>
    <source>
        <strain evidence="2 3">DSM 2261</strain>
    </source>
</reference>
<dbReference type="PANTHER" id="PTHR15852">
    <property type="entry name" value="PLASTID TRANSCRIPTIONALLY ACTIVE PROTEIN"/>
    <property type="match status" value="1"/>
</dbReference>
<keyword evidence="2" id="KW-0255">Endonuclease</keyword>
<dbReference type="Gene3D" id="1.10.30.50">
    <property type="match status" value="1"/>
</dbReference>
<comment type="caution">
    <text evidence="2">The sequence shown here is derived from an EMBL/GenBank/DDBJ whole genome shotgun (WGS) entry which is preliminary data.</text>
</comment>
<dbReference type="GO" id="GO:0004519">
    <property type="term" value="F:endonuclease activity"/>
    <property type="evidence" value="ECO:0007669"/>
    <property type="project" value="UniProtKB-KW"/>
</dbReference>
<keyword evidence="2" id="KW-0378">Hydrolase</keyword>
<dbReference type="InterPro" id="IPR036410">
    <property type="entry name" value="HSP_DnaJ_Cys-rich_dom_sf"/>
</dbReference>
<dbReference type="Gene3D" id="2.10.230.10">
    <property type="entry name" value="Heat shock protein DnaJ, cysteine-rich domain"/>
    <property type="match status" value="1"/>
</dbReference>
<sequence>MKRVTASASEPKNLLNEYEAAVLVGMSPSLLRWLTTYAPKHGIERKLKIAKQENELLFFDRAELTDFDNWLKLPWPVPPKASRPNIPSKIREEITIEAGGVCAICHGHADSCEAAHLDPVHKSKNNHPENLLWLCSDHHTVYDKGLFGPTEANKDFVASFKISLAFHKKQIWRMQGAVSDTLYSILTQCAALEEQFKTATTAEQVQAVSKLANDTVKLIPRIAPVSEKDRNYKAFVSIKPHLAKLTEKAKSEADITTTLQLAREVRTEFVAAAGYVPCPLCEGLGTHNGNDCPVCNGDREVEKQYAERAELRQYENVSCPLCDGDKYFHGEHCPACGGEGSMERRFAEEVNVRDYSEVECLLCKGTRHFDRDTCCACGGAGTMPRHQADALDLRQYAHVPCPLCDGEGTYDSESCLECGGEGQMQRRYAEQVDLSKYDIVVCPLCKGSCQHEGEDCPECNAKGRLPRHQADRVDLWQYKHVTCPACRGKRSQHCDSCDGAGTMPRWRAERME</sequence>
<dbReference type="CDD" id="cd00085">
    <property type="entry name" value="HNHc"/>
    <property type="match status" value="1"/>
</dbReference>
<protein>
    <submittedName>
        <fullName evidence="2">HNH endonuclease</fullName>
    </submittedName>
</protein>